<keyword evidence="6" id="KW-1185">Reference proteome</keyword>
<dbReference type="SMART" id="SM00871">
    <property type="entry name" value="AraC_E_bind"/>
    <property type="match status" value="1"/>
</dbReference>
<name>A0A4R9JYR3_9LEPT</name>
<dbReference type="InterPro" id="IPR029442">
    <property type="entry name" value="GyrI-like"/>
</dbReference>
<keyword evidence="1" id="KW-0805">Transcription regulation</keyword>
<reference evidence="5" key="1">
    <citation type="journal article" date="2019" name="PLoS Negl. Trop. Dis.">
        <title>Revisiting the worldwide diversity of Leptospira species in the environment.</title>
        <authorList>
            <person name="Vincent A.T."/>
            <person name="Schiettekatte O."/>
            <person name="Bourhy P."/>
            <person name="Veyrier F.J."/>
            <person name="Picardeau M."/>
        </authorList>
    </citation>
    <scope>NUCLEOTIDE SEQUENCE [LARGE SCALE GENOMIC DNA]</scope>
    <source>
        <strain evidence="5">201702476</strain>
    </source>
</reference>
<organism evidence="5 6">
    <name type="scientific">Leptospira ognonensis</name>
    <dbReference type="NCBI Taxonomy" id="2484945"/>
    <lineage>
        <taxon>Bacteria</taxon>
        <taxon>Pseudomonadati</taxon>
        <taxon>Spirochaetota</taxon>
        <taxon>Spirochaetia</taxon>
        <taxon>Leptospirales</taxon>
        <taxon>Leptospiraceae</taxon>
        <taxon>Leptospira</taxon>
    </lineage>
</organism>
<dbReference type="PANTHER" id="PTHR47504">
    <property type="entry name" value="RIGHT ORIGIN-BINDING PROTEIN"/>
    <property type="match status" value="1"/>
</dbReference>
<keyword evidence="3" id="KW-0804">Transcription</keyword>
<dbReference type="SUPFAM" id="SSF55136">
    <property type="entry name" value="Probable bacterial effector-binding domain"/>
    <property type="match status" value="1"/>
</dbReference>
<evidence type="ECO:0000256" key="1">
    <source>
        <dbReference type="ARBA" id="ARBA00023015"/>
    </source>
</evidence>
<dbReference type="Gene3D" id="1.10.10.60">
    <property type="entry name" value="Homeodomain-like"/>
    <property type="match status" value="2"/>
</dbReference>
<accession>A0A4R9JYR3</accession>
<gene>
    <name evidence="5" type="ORF">EHQ58_10600</name>
</gene>
<evidence type="ECO:0000313" key="5">
    <source>
        <dbReference type="EMBL" id="TGL57854.1"/>
    </source>
</evidence>
<dbReference type="InterPro" id="IPR018062">
    <property type="entry name" value="HTH_AraC-typ_CS"/>
</dbReference>
<dbReference type="InterPro" id="IPR011256">
    <property type="entry name" value="Reg_factor_effector_dom_sf"/>
</dbReference>
<dbReference type="InterPro" id="IPR050959">
    <property type="entry name" value="MarA-like"/>
</dbReference>
<dbReference type="Gene3D" id="3.20.80.10">
    <property type="entry name" value="Regulatory factor, effector binding domain"/>
    <property type="match status" value="1"/>
</dbReference>
<dbReference type="OrthoDB" id="9801721at2"/>
<dbReference type="EMBL" id="RQGD01000034">
    <property type="protein sequence ID" value="TGL57854.1"/>
    <property type="molecule type" value="Genomic_DNA"/>
</dbReference>
<dbReference type="SMART" id="SM00342">
    <property type="entry name" value="HTH_ARAC"/>
    <property type="match status" value="1"/>
</dbReference>
<dbReference type="Pfam" id="PF12833">
    <property type="entry name" value="HTH_18"/>
    <property type="match status" value="1"/>
</dbReference>
<comment type="caution">
    <text evidence="5">The sequence shown here is derived from an EMBL/GenBank/DDBJ whole genome shotgun (WGS) entry which is preliminary data.</text>
</comment>
<feature type="domain" description="HTH araC/xylS-type" evidence="4">
    <location>
        <begin position="5"/>
        <end position="103"/>
    </location>
</feature>
<dbReference type="GO" id="GO:0043565">
    <property type="term" value="F:sequence-specific DNA binding"/>
    <property type="evidence" value="ECO:0007669"/>
    <property type="project" value="InterPro"/>
</dbReference>
<dbReference type="InterPro" id="IPR009057">
    <property type="entry name" value="Homeodomain-like_sf"/>
</dbReference>
<evidence type="ECO:0000313" key="6">
    <source>
        <dbReference type="Proteomes" id="UP000297693"/>
    </source>
</evidence>
<evidence type="ECO:0000256" key="3">
    <source>
        <dbReference type="ARBA" id="ARBA00023163"/>
    </source>
</evidence>
<evidence type="ECO:0000256" key="2">
    <source>
        <dbReference type="ARBA" id="ARBA00023125"/>
    </source>
</evidence>
<keyword evidence="2" id="KW-0238">DNA-binding</keyword>
<sequence>MDLIQKALWFVESHSREEISLDDIAKICNVSTFHLTRAFSVEMGISLMRYVKARCLTEAAKKLILNREGLLSISLDFGYNSQEAFTRAFKEQFSLTPGVVRSKEDLEKMNLVEAFTMKSSLLPNIKEPRIVELELKHFVGIKVNYDCNEPAGIPDQWQKFSPYLGHIDRQTGKDAYGICFNFDDKNRFDYLSCIEVSSSSHSHSKLFSFDLKPNTYAVFSHTGHVSEIRAVFSAIWNQWFMNSKFKSIEAPNFEKYGKNFDSFTGNGGFEIWIPIE</sequence>
<dbReference type="PANTHER" id="PTHR47504:SF5">
    <property type="entry name" value="RIGHT ORIGIN-BINDING PROTEIN"/>
    <property type="match status" value="1"/>
</dbReference>
<evidence type="ECO:0000259" key="4">
    <source>
        <dbReference type="PROSITE" id="PS01124"/>
    </source>
</evidence>
<dbReference type="RefSeq" id="WP_135623872.1">
    <property type="nucleotide sequence ID" value="NZ_RQGD01000034.1"/>
</dbReference>
<dbReference type="SUPFAM" id="SSF46689">
    <property type="entry name" value="Homeodomain-like"/>
    <property type="match status" value="2"/>
</dbReference>
<dbReference type="Pfam" id="PF06445">
    <property type="entry name" value="GyrI-like"/>
    <property type="match status" value="1"/>
</dbReference>
<dbReference type="InterPro" id="IPR018060">
    <property type="entry name" value="HTH_AraC"/>
</dbReference>
<protein>
    <submittedName>
        <fullName evidence="5">AraC family transcriptional regulator</fullName>
    </submittedName>
</protein>
<dbReference type="InterPro" id="IPR010499">
    <property type="entry name" value="AraC_E-bd"/>
</dbReference>
<dbReference type="Proteomes" id="UP000297693">
    <property type="component" value="Unassembled WGS sequence"/>
</dbReference>
<dbReference type="GO" id="GO:0003700">
    <property type="term" value="F:DNA-binding transcription factor activity"/>
    <property type="evidence" value="ECO:0007669"/>
    <property type="project" value="InterPro"/>
</dbReference>
<dbReference type="PROSITE" id="PS00041">
    <property type="entry name" value="HTH_ARAC_FAMILY_1"/>
    <property type="match status" value="1"/>
</dbReference>
<proteinExistence type="predicted"/>
<dbReference type="AlphaFoldDB" id="A0A4R9JYR3"/>
<dbReference type="PROSITE" id="PS01124">
    <property type="entry name" value="HTH_ARAC_FAMILY_2"/>
    <property type="match status" value="1"/>
</dbReference>